<proteinExistence type="inferred from homology"/>
<sequence>PGKSQWGAAHALARQLGSRVGQRAAGVLGATVGVERTAGWCLGLNAAVLRSRDDVFGESVNGAAVSRAGNGPADVPQRLANAWVSWKFAPQWTASAGLRYVGKRYADAANRLEMAGYTTTNLALQWEPRRDLTLALRAFNLFDRKYAETAYYNQTQWLLGEGRRVELSANYRF</sequence>
<evidence type="ECO:0000256" key="6">
    <source>
        <dbReference type="ARBA" id="ARBA00023136"/>
    </source>
</evidence>
<dbReference type="Pfam" id="PF00593">
    <property type="entry name" value="TonB_dep_Rec_b-barrel"/>
    <property type="match status" value="1"/>
</dbReference>
<keyword evidence="3 8" id="KW-1134">Transmembrane beta strand</keyword>
<protein>
    <submittedName>
        <fullName evidence="11">TonB-dependent receptor</fullName>
    </submittedName>
</protein>
<keyword evidence="5" id="KW-0798">TonB box</keyword>
<evidence type="ECO:0000256" key="9">
    <source>
        <dbReference type="PROSITE-ProRule" id="PRU10144"/>
    </source>
</evidence>
<feature type="non-terminal residue" evidence="11">
    <location>
        <position position="1"/>
    </location>
</feature>
<dbReference type="PANTHER" id="PTHR32552">
    <property type="entry name" value="FERRICHROME IRON RECEPTOR-RELATED"/>
    <property type="match status" value="1"/>
</dbReference>
<dbReference type="InterPro" id="IPR036942">
    <property type="entry name" value="Beta-barrel_TonB_sf"/>
</dbReference>
<evidence type="ECO:0000259" key="10">
    <source>
        <dbReference type="Pfam" id="PF00593"/>
    </source>
</evidence>
<dbReference type="GO" id="GO:0015344">
    <property type="term" value="F:siderophore uptake transmembrane transporter activity"/>
    <property type="evidence" value="ECO:0007669"/>
    <property type="project" value="TreeGrafter"/>
</dbReference>
<keyword evidence="11" id="KW-0675">Receptor</keyword>
<dbReference type="GO" id="GO:0009279">
    <property type="term" value="C:cell outer membrane"/>
    <property type="evidence" value="ECO:0007669"/>
    <property type="project" value="UniProtKB-SubCell"/>
</dbReference>
<reference evidence="11 12" key="1">
    <citation type="submission" date="2020-04" db="EMBL/GenBank/DDBJ databases">
        <title>Achromobacter ruhlandii genome sequencing and assembly.</title>
        <authorList>
            <person name="Martins R.C.R."/>
            <person name="Perdigao-Neto L.V."/>
            <person name="Levin A.S.S."/>
            <person name="Costa S.F."/>
        </authorList>
    </citation>
    <scope>NUCLEOTIDE SEQUENCE [LARGE SCALE GENOMIC DNA]</scope>
    <source>
        <strain evidence="11 12">9035ralo</strain>
    </source>
</reference>
<accession>A0A848NKD2</accession>
<dbReference type="PROSITE" id="PS01156">
    <property type="entry name" value="TONB_DEPENDENT_REC_2"/>
    <property type="match status" value="1"/>
</dbReference>
<name>A0A848NKD2_9BURK</name>
<dbReference type="InterPro" id="IPR000531">
    <property type="entry name" value="Beta-barrel_TonB"/>
</dbReference>
<organism evidence="11 12">
    <name type="scientific">Achromobacter ruhlandii</name>
    <dbReference type="NCBI Taxonomy" id="72557"/>
    <lineage>
        <taxon>Bacteria</taxon>
        <taxon>Pseudomonadati</taxon>
        <taxon>Pseudomonadota</taxon>
        <taxon>Betaproteobacteria</taxon>
        <taxon>Burkholderiales</taxon>
        <taxon>Alcaligenaceae</taxon>
        <taxon>Achromobacter</taxon>
    </lineage>
</organism>
<dbReference type="RefSeq" id="WP_169538094.1">
    <property type="nucleotide sequence ID" value="NZ_JABBZE010000764.1"/>
</dbReference>
<evidence type="ECO:0000256" key="7">
    <source>
        <dbReference type="ARBA" id="ARBA00023237"/>
    </source>
</evidence>
<evidence type="ECO:0000256" key="2">
    <source>
        <dbReference type="ARBA" id="ARBA00022448"/>
    </source>
</evidence>
<evidence type="ECO:0000256" key="1">
    <source>
        <dbReference type="ARBA" id="ARBA00004571"/>
    </source>
</evidence>
<comment type="caution">
    <text evidence="11">The sequence shown here is derived from an EMBL/GenBank/DDBJ whole genome shotgun (WGS) entry which is preliminary data.</text>
</comment>
<dbReference type="Proteomes" id="UP000542405">
    <property type="component" value="Unassembled WGS sequence"/>
</dbReference>
<dbReference type="AlphaFoldDB" id="A0A848NKD2"/>
<dbReference type="InterPro" id="IPR010917">
    <property type="entry name" value="TonB_rcpt_CS"/>
</dbReference>
<evidence type="ECO:0000256" key="4">
    <source>
        <dbReference type="ARBA" id="ARBA00022692"/>
    </source>
</evidence>
<dbReference type="PANTHER" id="PTHR32552:SF84">
    <property type="entry name" value="TONB-DEPENDENT RECEPTOR-RELATED"/>
    <property type="match status" value="1"/>
</dbReference>
<dbReference type="PROSITE" id="PS52016">
    <property type="entry name" value="TONB_DEPENDENT_REC_3"/>
    <property type="match status" value="1"/>
</dbReference>
<feature type="domain" description="TonB-dependent receptor-like beta-barrel" evidence="10">
    <location>
        <begin position="40"/>
        <end position="141"/>
    </location>
</feature>
<keyword evidence="4 8" id="KW-0812">Transmembrane</keyword>
<keyword evidence="6 8" id="KW-0472">Membrane</keyword>
<gene>
    <name evidence="11" type="ORF">HGQ98_30445</name>
</gene>
<keyword evidence="2 8" id="KW-0813">Transport</keyword>
<dbReference type="EMBL" id="JABBZE010000764">
    <property type="protein sequence ID" value="NMU93649.1"/>
    <property type="molecule type" value="Genomic_DNA"/>
</dbReference>
<comment type="subcellular location">
    <subcellularLocation>
        <location evidence="1 8">Cell outer membrane</location>
        <topology evidence="1 8">Multi-pass membrane protein</topology>
    </subcellularLocation>
</comment>
<comment type="similarity">
    <text evidence="8">Belongs to the TonB-dependent receptor family.</text>
</comment>
<dbReference type="InterPro" id="IPR039426">
    <property type="entry name" value="TonB-dep_rcpt-like"/>
</dbReference>
<dbReference type="SUPFAM" id="SSF56935">
    <property type="entry name" value="Porins"/>
    <property type="match status" value="1"/>
</dbReference>
<evidence type="ECO:0000256" key="3">
    <source>
        <dbReference type="ARBA" id="ARBA00022452"/>
    </source>
</evidence>
<dbReference type="Gene3D" id="2.40.170.20">
    <property type="entry name" value="TonB-dependent receptor, beta-barrel domain"/>
    <property type="match status" value="1"/>
</dbReference>
<evidence type="ECO:0000256" key="8">
    <source>
        <dbReference type="PROSITE-ProRule" id="PRU01360"/>
    </source>
</evidence>
<feature type="short sequence motif" description="TonB C-terminal box" evidence="9">
    <location>
        <begin position="156"/>
        <end position="173"/>
    </location>
</feature>
<evidence type="ECO:0000313" key="11">
    <source>
        <dbReference type="EMBL" id="NMU93649.1"/>
    </source>
</evidence>
<evidence type="ECO:0000313" key="12">
    <source>
        <dbReference type="Proteomes" id="UP000542405"/>
    </source>
</evidence>
<keyword evidence="7 8" id="KW-0998">Cell outer membrane</keyword>
<evidence type="ECO:0000256" key="5">
    <source>
        <dbReference type="ARBA" id="ARBA00023077"/>
    </source>
</evidence>